<reference evidence="2" key="1">
    <citation type="journal article" date="2019" name="Int. J. Syst. Evol. Microbiol.">
        <title>The Global Catalogue of Microorganisms (GCM) 10K type strain sequencing project: providing services to taxonomists for standard genome sequencing and annotation.</title>
        <authorList>
            <consortium name="The Broad Institute Genomics Platform"/>
            <consortium name="The Broad Institute Genome Sequencing Center for Infectious Disease"/>
            <person name="Wu L."/>
            <person name="Ma J."/>
        </authorList>
    </citation>
    <scope>NUCLEOTIDE SEQUENCE [LARGE SCALE GENOMIC DNA]</scope>
    <source>
        <strain evidence="2">CECT 7649</strain>
    </source>
</reference>
<dbReference type="EMBL" id="JBHTCG010000010">
    <property type="protein sequence ID" value="MFC7383888.1"/>
    <property type="molecule type" value="Genomic_DNA"/>
</dbReference>
<comment type="caution">
    <text evidence="1">The sequence shown here is derived from an EMBL/GenBank/DDBJ whole genome shotgun (WGS) entry which is preliminary data.</text>
</comment>
<name>A0ABW2P7X1_9ACTN</name>
<gene>
    <name evidence="1" type="ORF">ACFQSB_16830</name>
</gene>
<proteinExistence type="predicted"/>
<evidence type="ECO:0008006" key="3">
    <source>
        <dbReference type="Google" id="ProtNLM"/>
    </source>
</evidence>
<organism evidence="1 2">
    <name type="scientific">Sphaerisporangium rhizosphaerae</name>
    <dbReference type="NCBI Taxonomy" id="2269375"/>
    <lineage>
        <taxon>Bacteria</taxon>
        <taxon>Bacillati</taxon>
        <taxon>Actinomycetota</taxon>
        <taxon>Actinomycetes</taxon>
        <taxon>Streptosporangiales</taxon>
        <taxon>Streptosporangiaceae</taxon>
        <taxon>Sphaerisporangium</taxon>
    </lineage>
</organism>
<protein>
    <recommendedName>
        <fullName evidence="3">SAM-dependent methyltransferase</fullName>
    </recommendedName>
</protein>
<dbReference type="Proteomes" id="UP001596496">
    <property type="component" value="Unassembled WGS sequence"/>
</dbReference>
<sequence>MPSSRTELWDAYETTARHMDDGAHDGAHVLTDVFDCDAPRAELLARLGFERFRAVRPVGRALLRRAGADACS</sequence>
<evidence type="ECO:0000313" key="2">
    <source>
        <dbReference type="Proteomes" id="UP001596496"/>
    </source>
</evidence>
<keyword evidence="2" id="KW-1185">Reference proteome</keyword>
<evidence type="ECO:0000313" key="1">
    <source>
        <dbReference type="EMBL" id="MFC7383888.1"/>
    </source>
</evidence>
<dbReference type="RefSeq" id="WP_380827473.1">
    <property type="nucleotide sequence ID" value="NZ_JBHTCG010000010.1"/>
</dbReference>
<accession>A0ABW2P7X1</accession>